<accession>A0A537IJ12</accession>
<dbReference type="PROSITE" id="PS51257">
    <property type="entry name" value="PROKAR_LIPOPROTEIN"/>
    <property type="match status" value="1"/>
</dbReference>
<dbReference type="Gene3D" id="2.40.50.140">
    <property type="entry name" value="Nucleic acid-binding proteins"/>
    <property type="match status" value="1"/>
</dbReference>
<protein>
    <submittedName>
        <fullName evidence="10">Nodulation protein NfeD</fullName>
    </submittedName>
</protein>
<feature type="signal peptide" evidence="6">
    <location>
        <begin position="1"/>
        <end position="29"/>
    </location>
</feature>
<evidence type="ECO:0000256" key="6">
    <source>
        <dbReference type="SAM" id="SignalP"/>
    </source>
</evidence>
<feature type="transmembrane region" description="Helical" evidence="5">
    <location>
        <begin position="353"/>
        <end position="375"/>
    </location>
</feature>
<name>A0A537IJ12_9BACT</name>
<dbReference type="SUPFAM" id="SSF141322">
    <property type="entry name" value="NfeD domain-like"/>
    <property type="match status" value="1"/>
</dbReference>
<dbReference type="GO" id="GO:0016020">
    <property type="term" value="C:membrane"/>
    <property type="evidence" value="ECO:0007669"/>
    <property type="project" value="UniProtKB-SubCell"/>
</dbReference>
<sequence length="446" mass="47152">MIRFSNNPWWRGAAVLAALVVACAAPLLARDAAAAASEAATVFRIRVEGIIAPSSARFIQRAIREAEESNAAALLIELDTPGGLLKSMDDITKAMLNARVPVIVYISPKGARAASAGVFVTYAAHVAAMAPATHLGAAHPVSVGQGGQQDQTMMEKVTNDAVANIRAIARRRSRNADWAEKAVRESVSIDEEEAVRLNVVDLVAVDVPDLLRKIDGREVETETGLVRLATGHAVLRIIAMDPSERLLDLLSDPNVGLILMTIAIYGIIFELGNPGAILPGVVGAMALILALASFAILQVNVAGLALIALSVLFFIADLKVPGHGVLTIGGILAFFFGALLLTERQSPFLQVSLKLAVFTALLTGAFFLFAVGAGVRAQRAKVRSGREGLVGASGVVRTDLNPEGIVYAQGEMWTAEAEDKATIRQGDRVTVVGVEGLRLRVRPLSR</sequence>
<feature type="domain" description="NfeD1b N-terminal" evidence="9">
    <location>
        <begin position="42"/>
        <end position="199"/>
    </location>
</feature>
<keyword evidence="3 5" id="KW-1133">Transmembrane helix</keyword>
<dbReference type="InterPro" id="IPR056738">
    <property type="entry name" value="NfeD1b_N"/>
</dbReference>
<gene>
    <name evidence="10" type="ORF">E6H05_12725</name>
</gene>
<dbReference type="InterPro" id="IPR052165">
    <property type="entry name" value="Membrane_assoc_protease"/>
</dbReference>
<feature type="domain" description="NfeD integral membrane" evidence="8">
    <location>
        <begin position="255"/>
        <end position="371"/>
    </location>
</feature>
<comment type="subcellular location">
    <subcellularLocation>
        <location evidence="1">Membrane</location>
        <topology evidence="1">Multi-pass membrane protein</topology>
    </subcellularLocation>
</comment>
<feature type="chain" id="PRO_5022046542" evidence="6">
    <location>
        <begin position="30"/>
        <end position="446"/>
    </location>
</feature>
<dbReference type="CDD" id="cd07020">
    <property type="entry name" value="Clp_protease_NfeD_1"/>
    <property type="match status" value="1"/>
</dbReference>
<evidence type="ECO:0000256" key="1">
    <source>
        <dbReference type="ARBA" id="ARBA00004141"/>
    </source>
</evidence>
<evidence type="ECO:0000256" key="3">
    <source>
        <dbReference type="ARBA" id="ARBA00022989"/>
    </source>
</evidence>
<feature type="transmembrane region" description="Helical" evidence="5">
    <location>
        <begin position="322"/>
        <end position="341"/>
    </location>
</feature>
<dbReference type="Pfam" id="PF01957">
    <property type="entry name" value="NfeD"/>
    <property type="match status" value="1"/>
</dbReference>
<keyword evidence="6" id="KW-0732">Signal</keyword>
<feature type="domain" description="NfeD-like C-terminal" evidence="7">
    <location>
        <begin position="387"/>
        <end position="443"/>
    </location>
</feature>
<dbReference type="InterPro" id="IPR029045">
    <property type="entry name" value="ClpP/crotonase-like_dom_sf"/>
</dbReference>
<dbReference type="Proteomes" id="UP000318834">
    <property type="component" value="Unassembled WGS sequence"/>
</dbReference>
<dbReference type="InterPro" id="IPR056739">
    <property type="entry name" value="NfeD_membrane"/>
</dbReference>
<evidence type="ECO:0000256" key="5">
    <source>
        <dbReference type="SAM" id="Phobius"/>
    </source>
</evidence>
<dbReference type="Pfam" id="PF24961">
    <property type="entry name" value="NfeD_membrane"/>
    <property type="match status" value="1"/>
</dbReference>
<keyword evidence="2 5" id="KW-0812">Transmembrane</keyword>
<reference evidence="10 11" key="1">
    <citation type="journal article" date="2019" name="Nat. Microbiol.">
        <title>Mediterranean grassland soil C-N compound turnover is dependent on rainfall and depth, and is mediated by genomically divergent microorganisms.</title>
        <authorList>
            <person name="Diamond S."/>
            <person name="Andeer P.F."/>
            <person name="Li Z."/>
            <person name="Crits-Christoph A."/>
            <person name="Burstein D."/>
            <person name="Anantharaman K."/>
            <person name="Lane K.R."/>
            <person name="Thomas B.C."/>
            <person name="Pan C."/>
            <person name="Northen T.R."/>
            <person name="Banfield J.F."/>
        </authorList>
    </citation>
    <scope>NUCLEOTIDE SEQUENCE [LARGE SCALE GENOMIC DNA]</scope>
    <source>
        <strain evidence="10">NP_8</strain>
    </source>
</reference>
<proteinExistence type="predicted"/>
<dbReference type="Gene3D" id="3.90.226.10">
    <property type="entry name" value="2-enoyl-CoA Hydratase, Chain A, domain 1"/>
    <property type="match status" value="1"/>
</dbReference>
<evidence type="ECO:0000259" key="7">
    <source>
        <dbReference type="Pfam" id="PF01957"/>
    </source>
</evidence>
<feature type="transmembrane region" description="Helical" evidence="5">
    <location>
        <begin position="255"/>
        <end position="272"/>
    </location>
</feature>
<organism evidence="10 11">
    <name type="scientific">Candidatus Segetimicrobium genomatis</name>
    <dbReference type="NCBI Taxonomy" id="2569760"/>
    <lineage>
        <taxon>Bacteria</taxon>
        <taxon>Bacillati</taxon>
        <taxon>Candidatus Sysuimicrobiota</taxon>
        <taxon>Candidatus Sysuimicrobiia</taxon>
        <taxon>Candidatus Sysuimicrobiales</taxon>
        <taxon>Candidatus Segetimicrobiaceae</taxon>
        <taxon>Candidatus Segetimicrobium</taxon>
    </lineage>
</organism>
<keyword evidence="4 5" id="KW-0472">Membrane</keyword>
<feature type="transmembrane region" description="Helical" evidence="5">
    <location>
        <begin position="284"/>
        <end position="316"/>
    </location>
</feature>
<comment type="caution">
    <text evidence="10">The sequence shown here is derived from an EMBL/GenBank/DDBJ whole genome shotgun (WGS) entry which is preliminary data.</text>
</comment>
<evidence type="ECO:0000313" key="10">
    <source>
        <dbReference type="EMBL" id="TMI71289.1"/>
    </source>
</evidence>
<dbReference type="InterPro" id="IPR012340">
    <property type="entry name" value="NA-bd_OB-fold"/>
</dbReference>
<dbReference type="PANTHER" id="PTHR33507">
    <property type="entry name" value="INNER MEMBRANE PROTEIN YBBJ"/>
    <property type="match status" value="1"/>
</dbReference>
<dbReference type="EMBL" id="VBAP01000116">
    <property type="protein sequence ID" value="TMI71289.1"/>
    <property type="molecule type" value="Genomic_DNA"/>
</dbReference>
<evidence type="ECO:0000256" key="2">
    <source>
        <dbReference type="ARBA" id="ARBA00022692"/>
    </source>
</evidence>
<evidence type="ECO:0000259" key="8">
    <source>
        <dbReference type="Pfam" id="PF24961"/>
    </source>
</evidence>
<dbReference type="AlphaFoldDB" id="A0A537IJ12"/>
<evidence type="ECO:0000256" key="4">
    <source>
        <dbReference type="ARBA" id="ARBA00023136"/>
    </source>
</evidence>
<dbReference type="PANTHER" id="PTHR33507:SF4">
    <property type="entry name" value="NODULATION COMPETITIVENESS PROTEIN NFED"/>
    <property type="match status" value="1"/>
</dbReference>
<dbReference type="InterPro" id="IPR002810">
    <property type="entry name" value="NfeD-like_C"/>
</dbReference>
<evidence type="ECO:0000259" key="9">
    <source>
        <dbReference type="Pfam" id="PF25145"/>
    </source>
</evidence>
<dbReference type="Pfam" id="PF25145">
    <property type="entry name" value="NfeD1b_N"/>
    <property type="match status" value="1"/>
</dbReference>
<dbReference type="SUPFAM" id="SSF52096">
    <property type="entry name" value="ClpP/crotonase"/>
    <property type="match status" value="1"/>
</dbReference>
<evidence type="ECO:0000313" key="11">
    <source>
        <dbReference type="Proteomes" id="UP000318834"/>
    </source>
</evidence>